<evidence type="ECO:0000313" key="2">
    <source>
        <dbReference type="EMBL" id="HJC10612.1"/>
    </source>
</evidence>
<feature type="transmembrane region" description="Helical" evidence="1">
    <location>
        <begin position="38"/>
        <end position="61"/>
    </location>
</feature>
<feature type="transmembrane region" description="Helical" evidence="1">
    <location>
        <begin position="82"/>
        <end position="103"/>
    </location>
</feature>
<dbReference type="Pfam" id="PF13346">
    <property type="entry name" value="ABC2_membrane_5"/>
    <property type="match status" value="1"/>
</dbReference>
<reference evidence="2" key="1">
    <citation type="journal article" date="2021" name="PeerJ">
        <title>Extensive microbial diversity within the chicken gut microbiome revealed by metagenomics and culture.</title>
        <authorList>
            <person name="Gilroy R."/>
            <person name="Ravi A."/>
            <person name="Getino M."/>
            <person name="Pursley I."/>
            <person name="Horton D.L."/>
            <person name="Alikhan N.F."/>
            <person name="Baker D."/>
            <person name="Gharbi K."/>
            <person name="Hall N."/>
            <person name="Watson M."/>
            <person name="Adriaenssens E.M."/>
            <person name="Foster-Nyarko E."/>
            <person name="Jarju S."/>
            <person name="Secka A."/>
            <person name="Antonio M."/>
            <person name="Oren A."/>
            <person name="Chaudhuri R.R."/>
            <person name="La Ragione R."/>
            <person name="Hildebrand F."/>
            <person name="Pallen M.J."/>
        </authorList>
    </citation>
    <scope>NUCLEOTIDE SEQUENCE</scope>
    <source>
        <strain evidence="2">ChiSxjej6B18-287</strain>
    </source>
</reference>
<evidence type="ECO:0000256" key="1">
    <source>
        <dbReference type="SAM" id="Phobius"/>
    </source>
</evidence>
<gene>
    <name evidence="2" type="ORF">H9935_07315</name>
</gene>
<keyword evidence="1" id="KW-0472">Membrane</keyword>
<keyword evidence="1" id="KW-1133">Transmembrane helix</keyword>
<comment type="caution">
    <text evidence="2">The sequence shown here is derived from an EMBL/GenBank/DDBJ whole genome shotgun (WGS) entry which is preliminary data.</text>
</comment>
<sequence>MLLNLVRKDFILVKKYVLFMAALCLLLPLFLLSRLPEFAGPLTYFISVVYSIFLLLQYVFLKEYQAPKASLLLCSSPYPRRLVVLGKYAFCLIIYIVCTLLYLLESLFLPGLGKFHATMAVLVFSIVTVFCGIYLPLQYRLGFEKTKFVTTIIIMACPFLAPFVLSKAEMFERFIQPLSPSLFYGMLLSVSFLMLIVSACLSVYFYEHTDLA</sequence>
<dbReference type="AlphaFoldDB" id="A0A9D2N579"/>
<feature type="transmembrane region" description="Helical" evidence="1">
    <location>
        <begin position="12"/>
        <end position="32"/>
    </location>
</feature>
<dbReference type="PANTHER" id="PTHR41309">
    <property type="entry name" value="MEMBRANE PROTEIN-RELATED"/>
    <property type="match status" value="1"/>
</dbReference>
<reference evidence="2" key="2">
    <citation type="submission" date="2021-04" db="EMBL/GenBank/DDBJ databases">
        <authorList>
            <person name="Gilroy R."/>
        </authorList>
    </citation>
    <scope>NUCLEOTIDE SEQUENCE</scope>
    <source>
        <strain evidence="2">ChiSxjej6B18-287</strain>
    </source>
</reference>
<dbReference type="Proteomes" id="UP000823893">
    <property type="component" value="Unassembled WGS sequence"/>
</dbReference>
<dbReference type="PANTHER" id="PTHR41309:SF2">
    <property type="entry name" value="MEMBRANE PROTEIN"/>
    <property type="match status" value="1"/>
</dbReference>
<accession>A0A9D2N579</accession>
<evidence type="ECO:0000313" key="3">
    <source>
        <dbReference type="Proteomes" id="UP000823893"/>
    </source>
</evidence>
<feature type="transmembrane region" description="Helical" evidence="1">
    <location>
        <begin position="115"/>
        <end position="136"/>
    </location>
</feature>
<feature type="transmembrane region" description="Helical" evidence="1">
    <location>
        <begin position="185"/>
        <end position="206"/>
    </location>
</feature>
<dbReference type="InterPro" id="IPR025699">
    <property type="entry name" value="ABC2_memb-like"/>
</dbReference>
<protein>
    <submittedName>
        <fullName evidence="2">ABC-2 transporter permease</fullName>
    </submittedName>
</protein>
<organism evidence="2 3">
    <name type="scientific">Candidatus Blautia merdigallinarum</name>
    <dbReference type="NCBI Taxonomy" id="2838495"/>
    <lineage>
        <taxon>Bacteria</taxon>
        <taxon>Bacillati</taxon>
        <taxon>Bacillota</taxon>
        <taxon>Clostridia</taxon>
        <taxon>Lachnospirales</taxon>
        <taxon>Lachnospiraceae</taxon>
        <taxon>Blautia</taxon>
    </lineage>
</organism>
<dbReference type="EMBL" id="DWWV01000093">
    <property type="protein sequence ID" value="HJC10612.1"/>
    <property type="molecule type" value="Genomic_DNA"/>
</dbReference>
<proteinExistence type="predicted"/>
<keyword evidence="1" id="KW-0812">Transmembrane</keyword>
<name>A0A9D2N579_9FIRM</name>
<feature type="transmembrane region" description="Helical" evidence="1">
    <location>
        <begin position="148"/>
        <end position="165"/>
    </location>
</feature>